<reference evidence="3 4" key="1">
    <citation type="submission" date="2020-07" db="EMBL/GenBank/DDBJ databases">
        <title>Genomic Encyclopedia of Type Strains, Phase IV (KMG-IV): sequencing the most valuable type-strain genomes for metagenomic binning, comparative biology and taxonomic classification.</title>
        <authorList>
            <person name="Goeker M."/>
        </authorList>
    </citation>
    <scope>NUCLEOTIDE SEQUENCE [LARGE SCALE GENOMIC DNA]</scope>
    <source>
        <strain evidence="3 4">DSM 15730</strain>
    </source>
</reference>
<dbReference type="Pfam" id="PF01609">
    <property type="entry name" value="DDE_Tnp_1"/>
    <property type="match status" value="1"/>
</dbReference>
<dbReference type="EMBL" id="JACDUT010000005">
    <property type="protein sequence ID" value="MBA2875102.1"/>
    <property type="molecule type" value="Genomic_DNA"/>
</dbReference>
<feature type="domain" description="Transposase IS4-like" evidence="1">
    <location>
        <begin position="120"/>
        <end position="292"/>
    </location>
</feature>
<keyword evidence="4" id="KW-1185">Reference proteome</keyword>
<dbReference type="GO" id="GO:0003677">
    <property type="term" value="F:DNA binding"/>
    <property type="evidence" value="ECO:0007669"/>
    <property type="project" value="InterPro"/>
</dbReference>
<dbReference type="GO" id="GO:0006313">
    <property type="term" value="P:DNA transposition"/>
    <property type="evidence" value="ECO:0007669"/>
    <property type="project" value="InterPro"/>
</dbReference>
<organism evidence="3 4">
    <name type="scientific">Thermaerobacillus caldiproteolyticus</name>
    <dbReference type="NCBI Taxonomy" id="247480"/>
    <lineage>
        <taxon>Bacteria</taxon>
        <taxon>Bacillati</taxon>
        <taxon>Bacillota</taxon>
        <taxon>Bacilli</taxon>
        <taxon>Bacillales</taxon>
        <taxon>Anoxybacillaceae</taxon>
        <taxon>Thermaerobacillus</taxon>
    </lineage>
</organism>
<dbReference type="Pfam" id="PF05598">
    <property type="entry name" value="DUF772"/>
    <property type="match status" value="1"/>
</dbReference>
<evidence type="ECO:0000313" key="4">
    <source>
        <dbReference type="Proteomes" id="UP000523087"/>
    </source>
</evidence>
<feature type="domain" description="Transposase InsH N-terminal" evidence="2">
    <location>
        <begin position="16"/>
        <end position="94"/>
    </location>
</feature>
<dbReference type="InterPro" id="IPR008490">
    <property type="entry name" value="Transposase_InsH_N"/>
</dbReference>
<gene>
    <name evidence="3" type="ORF">HNR31_001875</name>
</gene>
<dbReference type="Proteomes" id="UP000523087">
    <property type="component" value="Unassembled WGS sequence"/>
</dbReference>
<evidence type="ECO:0000259" key="1">
    <source>
        <dbReference type="Pfam" id="PF01609"/>
    </source>
</evidence>
<dbReference type="PANTHER" id="PTHR35604:SF2">
    <property type="entry name" value="TRANSPOSASE INSH FOR INSERTION SEQUENCE ELEMENT IS5A-RELATED"/>
    <property type="match status" value="1"/>
</dbReference>
<sequence>MISNFVIEHALNSEMDPLLQALFQYIDQLSLPETPYITGRPPISKKSLLKCFFLKTYFSIDSLRQLVETLDRFGYFRRICGLKEVPHLSTFSRAGKWFREQGFSTFNARLLKDLGVRYPKIVIIDSTALRSSFYDSQARWGISTRYNWFKGYKLHLCTTTEGIVLSHVFTTANRNDAAVALELFPSLKEWKIEFALGDAAYDSEKVRQMAEQTGIFFVSPINPRNGDERKDAYGRVIPSFLKTEFGKWLFGFRNSIEQTFNQLKNDGLEQPRWYGFHRYLLHVQLCILMHNFEFLL</sequence>
<dbReference type="AlphaFoldDB" id="A0A7V9Z6R2"/>
<protein>
    <recommendedName>
        <fullName evidence="5">Transposase</fullName>
    </recommendedName>
</protein>
<dbReference type="GO" id="GO:0004803">
    <property type="term" value="F:transposase activity"/>
    <property type="evidence" value="ECO:0007669"/>
    <property type="project" value="InterPro"/>
</dbReference>
<dbReference type="PANTHER" id="PTHR35604">
    <property type="entry name" value="TRANSPOSASE INSH FOR INSERTION SEQUENCE ELEMENT IS5A-RELATED"/>
    <property type="match status" value="1"/>
</dbReference>
<evidence type="ECO:0008006" key="5">
    <source>
        <dbReference type="Google" id="ProtNLM"/>
    </source>
</evidence>
<proteinExistence type="predicted"/>
<name>A0A7V9Z6R2_9BACL</name>
<evidence type="ECO:0000259" key="2">
    <source>
        <dbReference type="Pfam" id="PF05598"/>
    </source>
</evidence>
<dbReference type="RefSeq" id="WP_374058300.1">
    <property type="nucleotide sequence ID" value="NZ_JACDUT010000005.1"/>
</dbReference>
<evidence type="ECO:0000313" key="3">
    <source>
        <dbReference type="EMBL" id="MBA2875102.1"/>
    </source>
</evidence>
<dbReference type="InterPro" id="IPR002559">
    <property type="entry name" value="Transposase_11"/>
</dbReference>
<comment type="caution">
    <text evidence="3">The sequence shown here is derived from an EMBL/GenBank/DDBJ whole genome shotgun (WGS) entry which is preliminary data.</text>
</comment>
<accession>A0A7V9Z6R2</accession>